<dbReference type="Proteomes" id="UP000294555">
    <property type="component" value="Unassembled WGS sequence"/>
</dbReference>
<proteinExistence type="predicted"/>
<dbReference type="PANTHER" id="PTHR14239">
    <property type="entry name" value="DUDULIN-RELATED"/>
    <property type="match status" value="1"/>
</dbReference>
<name>A0A4R1NFD6_9GAMM</name>
<dbReference type="PANTHER" id="PTHR14239:SF10">
    <property type="entry name" value="REDUCTASE"/>
    <property type="match status" value="1"/>
</dbReference>
<protein>
    <recommendedName>
        <fullName evidence="2">Pyrroline-5-carboxylate reductase catalytic N-terminal domain-containing protein</fullName>
    </recommendedName>
</protein>
<gene>
    <name evidence="3" type="ORF">EZJ58_0846</name>
</gene>
<feature type="domain" description="Pyrroline-5-carboxylate reductase catalytic N-terminal" evidence="2">
    <location>
        <begin position="7"/>
        <end position="97"/>
    </location>
</feature>
<sequence length="213" mass="21025">MSTPISTISIIGAGGMATAIADRSVKAGHVVEVIGRDQSKAQAFADKLGAGATTGTYGAVPKGDIVILAVPYGSAASVVADFGAALGGKVIIDIANPIAPDLSGLVSPNGSSGAQETAKGLPAGAHVVKAFNTLFGPVLAKGGRLDAFIAGDDGEAKARVAAFLGSLGLRPLDIGALHMAQTLESLGLLMIGLAKNGAGTFDIAMHVDIGLAR</sequence>
<dbReference type="Gene3D" id="3.40.50.720">
    <property type="entry name" value="NAD(P)-binding Rossmann-like Domain"/>
    <property type="match status" value="1"/>
</dbReference>
<dbReference type="RefSeq" id="WP_243701408.1">
    <property type="nucleotide sequence ID" value="NZ_SJOI01000001.1"/>
</dbReference>
<reference evidence="3 4" key="1">
    <citation type="submission" date="2019-02" db="EMBL/GenBank/DDBJ databases">
        <title>Investigation of anaerobic lignin degradation for improved lignocellulosic biofuels.</title>
        <authorList>
            <person name="Deangelis K."/>
        </authorList>
    </citation>
    <scope>NUCLEOTIDE SEQUENCE [LARGE SCALE GENOMIC DNA]</scope>
    <source>
        <strain evidence="3 4">159R</strain>
    </source>
</reference>
<comment type="caution">
    <text evidence="3">The sequence shown here is derived from an EMBL/GenBank/DDBJ whole genome shotgun (WGS) entry which is preliminary data.</text>
</comment>
<evidence type="ECO:0000256" key="1">
    <source>
        <dbReference type="ARBA" id="ARBA00023002"/>
    </source>
</evidence>
<evidence type="ECO:0000313" key="4">
    <source>
        <dbReference type="Proteomes" id="UP000294555"/>
    </source>
</evidence>
<dbReference type="Pfam" id="PF03807">
    <property type="entry name" value="F420_oxidored"/>
    <property type="match status" value="1"/>
</dbReference>
<dbReference type="InterPro" id="IPR028939">
    <property type="entry name" value="P5C_Rdtase_cat_N"/>
</dbReference>
<dbReference type="AlphaFoldDB" id="A0A4R1NFD6"/>
<dbReference type="InterPro" id="IPR036291">
    <property type="entry name" value="NAD(P)-bd_dom_sf"/>
</dbReference>
<dbReference type="InterPro" id="IPR051267">
    <property type="entry name" value="STEAP_metalloreductase"/>
</dbReference>
<evidence type="ECO:0000259" key="2">
    <source>
        <dbReference type="Pfam" id="PF03807"/>
    </source>
</evidence>
<dbReference type="GO" id="GO:0016491">
    <property type="term" value="F:oxidoreductase activity"/>
    <property type="evidence" value="ECO:0007669"/>
    <property type="project" value="UniProtKB-KW"/>
</dbReference>
<organism evidence="3 4">
    <name type="scientific">Sodalis ligni</name>
    <dbReference type="NCBI Taxonomy" id="2697027"/>
    <lineage>
        <taxon>Bacteria</taxon>
        <taxon>Pseudomonadati</taxon>
        <taxon>Pseudomonadota</taxon>
        <taxon>Gammaproteobacteria</taxon>
        <taxon>Enterobacterales</taxon>
        <taxon>Bruguierivoracaceae</taxon>
        <taxon>Sodalis</taxon>
    </lineage>
</organism>
<dbReference type="SUPFAM" id="SSF51735">
    <property type="entry name" value="NAD(P)-binding Rossmann-fold domains"/>
    <property type="match status" value="1"/>
</dbReference>
<evidence type="ECO:0000313" key="3">
    <source>
        <dbReference type="EMBL" id="TCL02810.1"/>
    </source>
</evidence>
<keyword evidence="1" id="KW-0560">Oxidoreductase</keyword>
<dbReference type="EMBL" id="SJOI01000001">
    <property type="protein sequence ID" value="TCL02810.1"/>
    <property type="molecule type" value="Genomic_DNA"/>
</dbReference>
<keyword evidence="4" id="KW-1185">Reference proteome</keyword>
<accession>A0A4R1NFD6</accession>